<evidence type="ECO:0000256" key="11">
    <source>
        <dbReference type="ARBA" id="ARBA00023136"/>
    </source>
</evidence>
<evidence type="ECO:0000256" key="5">
    <source>
        <dbReference type="ARBA" id="ARBA00022692"/>
    </source>
</evidence>
<evidence type="ECO:0000256" key="16">
    <source>
        <dbReference type="ARBA" id="ARBA00081096"/>
    </source>
</evidence>
<name>A0A6G0U7A8_APHGL</name>
<evidence type="ECO:0000256" key="12">
    <source>
        <dbReference type="ARBA" id="ARBA00048437"/>
    </source>
</evidence>
<dbReference type="PANTHER" id="PTHR45678:SF5">
    <property type="entry name" value="AT03939P-RELATED"/>
    <property type="match status" value="1"/>
</dbReference>
<comment type="subcellular location">
    <subcellularLocation>
        <location evidence="1">Mitochondrion inner membrane</location>
        <topology evidence="1">Multi-pass membrane protein</topology>
    </subcellularLocation>
</comment>
<evidence type="ECO:0000256" key="18">
    <source>
        <dbReference type="RuleBase" id="RU000488"/>
    </source>
</evidence>
<dbReference type="InterPro" id="IPR018108">
    <property type="entry name" value="MCP_transmembrane"/>
</dbReference>
<dbReference type="GO" id="GO:0015293">
    <property type="term" value="F:symporter activity"/>
    <property type="evidence" value="ECO:0007669"/>
    <property type="project" value="UniProtKB-KW"/>
</dbReference>
<keyword evidence="9 19" id="KW-1133">Transmembrane helix</keyword>
<evidence type="ECO:0000256" key="10">
    <source>
        <dbReference type="ARBA" id="ARBA00023128"/>
    </source>
</evidence>
<dbReference type="GO" id="GO:0005313">
    <property type="term" value="F:L-glutamate transmembrane transporter activity"/>
    <property type="evidence" value="ECO:0007669"/>
    <property type="project" value="TreeGrafter"/>
</dbReference>
<keyword evidence="5 17" id="KW-0812">Transmembrane</keyword>
<keyword evidence="11 17" id="KW-0472">Membrane</keyword>
<keyword evidence="3 18" id="KW-0813">Transport</keyword>
<dbReference type="EMBL" id="VYZN01000001">
    <property type="protein sequence ID" value="KAE9544837.1"/>
    <property type="molecule type" value="Genomic_DNA"/>
</dbReference>
<dbReference type="PANTHER" id="PTHR45678">
    <property type="entry name" value="MITOCHONDRIAL 2-OXODICARBOXYLATE CARRIER 1-RELATED"/>
    <property type="match status" value="1"/>
</dbReference>
<evidence type="ECO:0000256" key="14">
    <source>
        <dbReference type="ARBA" id="ARBA00069241"/>
    </source>
</evidence>
<dbReference type="Proteomes" id="UP000475862">
    <property type="component" value="Unassembled WGS sequence"/>
</dbReference>
<dbReference type="InterPro" id="IPR051028">
    <property type="entry name" value="Mito_Solute_Carrier"/>
</dbReference>
<proteinExistence type="inferred from homology"/>
<evidence type="ECO:0000256" key="6">
    <source>
        <dbReference type="ARBA" id="ARBA00022737"/>
    </source>
</evidence>
<keyword evidence="6" id="KW-0677">Repeat</keyword>
<evidence type="ECO:0000256" key="15">
    <source>
        <dbReference type="ARBA" id="ARBA00076502"/>
    </source>
</evidence>
<evidence type="ECO:0000313" key="21">
    <source>
        <dbReference type="Proteomes" id="UP000475862"/>
    </source>
</evidence>
<dbReference type="OrthoDB" id="2382881at2759"/>
<keyword evidence="8" id="KW-0769">Symport</keyword>
<evidence type="ECO:0000256" key="1">
    <source>
        <dbReference type="ARBA" id="ARBA00004448"/>
    </source>
</evidence>
<dbReference type="InterPro" id="IPR002067">
    <property type="entry name" value="MCP"/>
</dbReference>
<evidence type="ECO:0000256" key="7">
    <source>
        <dbReference type="ARBA" id="ARBA00022792"/>
    </source>
</evidence>
<evidence type="ECO:0000256" key="8">
    <source>
        <dbReference type="ARBA" id="ARBA00022847"/>
    </source>
</evidence>
<sequence length="341" mass="36849">MASSNAVQSEVTKLPSSDRFSLLPKIINGGIAGIIGVTIVFPLDLVKTRLQNQKPGPDGSFMYRSMFDAFRKTYAAEGYFGMYRGSAVNILLITPEKAIKLAANDQFRHWLAPPGKPLTLIREMLAGAGAGLFQIVVTTPMELLKIQMQDAGRVAAQAKLEGKTVPKVSATSLARELVASKGLLGLYRGVGATGMRDVTFSIIYFPMFARLNALGPRKKDGSGIYFTFLTLTSNISYVFILLGDAVFWCSFVSGCAAGSSAALAVNPIDVIKTRLQAIKKSDAEVEYKGVVDCFMKTLRNEGPLAFFRGGACRMIVIAPLFGIAQTVYYLGVAERIMGVKK</sequence>
<evidence type="ECO:0000256" key="3">
    <source>
        <dbReference type="ARBA" id="ARBA00022448"/>
    </source>
</evidence>
<comment type="similarity">
    <text evidence="2 18">Belongs to the mitochondrial carrier (TC 2.A.29) family.</text>
</comment>
<accession>A0A6G0U7A8</accession>
<feature type="transmembrane region" description="Helical" evidence="19">
    <location>
        <begin position="305"/>
        <end position="331"/>
    </location>
</feature>
<evidence type="ECO:0000256" key="13">
    <source>
        <dbReference type="ARBA" id="ARBA00057953"/>
    </source>
</evidence>
<keyword evidence="21" id="KW-1185">Reference proteome</keyword>
<comment type="function">
    <text evidence="13">Responsible for the transport of glutamate from the cytosol into the mitochondrial matrix with the concomitant import of a proton (symport system).</text>
</comment>
<dbReference type="FunFam" id="1.50.40.10:FF:000026">
    <property type="entry name" value="Putative mitochondrial glutamate carrier 2"/>
    <property type="match status" value="1"/>
</dbReference>
<evidence type="ECO:0000313" key="20">
    <source>
        <dbReference type="EMBL" id="KAE9544837.1"/>
    </source>
</evidence>
<evidence type="ECO:0000256" key="2">
    <source>
        <dbReference type="ARBA" id="ARBA00006375"/>
    </source>
</evidence>
<evidence type="ECO:0000256" key="4">
    <source>
        <dbReference type="ARBA" id="ARBA00022553"/>
    </source>
</evidence>
<dbReference type="Pfam" id="PF00153">
    <property type="entry name" value="Mito_carr"/>
    <property type="match status" value="3"/>
</dbReference>
<comment type="catalytic activity">
    <reaction evidence="12">
        <text>L-glutamate(in) + H(+)(in) = L-glutamate(out) + H(+)(out)</text>
        <dbReference type="Rhea" id="RHEA:70955"/>
        <dbReference type="ChEBI" id="CHEBI:15378"/>
        <dbReference type="ChEBI" id="CHEBI:29985"/>
    </reaction>
</comment>
<feature type="transmembrane region" description="Helical" evidence="19">
    <location>
        <begin position="224"/>
        <end position="243"/>
    </location>
</feature>
<feature type="repeat" description="Solcar" evidence="17">
    <location>
        <begin position="118"/>
        <end position="214"/>
    </location>
</feature>
<dbReference type="GO" id="GO:0005743">
    <property type="term" value="C:mitochondrial inner membrane"/>
    <property type="evidence" value="ECO:0007669"/>
    <property type="project" value="UniProtKB-SubCell"/>
</dbReference>
<dbReference type="InterPro" id="IPR023395">
    <property type="entry name" value="MCP_dom_sf"/>
</dbReference>
<feature type="transmembrane region" description="Helical" evidence="19">
    <location>
        <begin position="26"/>
        <end position="46"/>
    </location>
</feature>
<dbReference type="Gene3D" id="1.50.40.10">
    <property type="entry name" value="Mitochondrial carrier domain"/>
    <property type="match status" value="1"/>
</dbReference>
<dbReference type="GO" id="GO:0015183">
    <property type="term" value="F:L-aspartate transmembrane transporter activity"/>
    <property type="evidence" value="ECO:0007669"/>
    <property type="project" value="TreeGrafter"/>
</dbReference>
<comment type="caution">
    <text evidence="20">The sequence shown here is derived from an EMBL/GenBank/DDBJ whole genome shotgun (WGS) entry which is preliminary data.</text>
</comment>
<keyword evidence="4" id="KW-0597">Phosphoprotein</keyword>
<keyword evidence="10" id="KW-0496">Mitochondrion</keyword>
<gene>
    <name evidence="20" type="ORF">AGLY_000379</name>
</gene>
<evidence type="ECO:0000256" key="9">
    <source>
        <dbReference type="ARBA" id="ARBA00022989"/>
    </source>
</evidence>
<dbReference type="GO" id="GO:0043490">
    <property type="term" value="P:malate-aspartate shuttle"/>
    <property type="evidence" value="ECO:0007669"/>
    <property type="project" value="TreeGrafter"/>
</dbReference>
<keyword evidence="7" id="KW-0999">Mitochondrion inner membrane</keyword>
<protein>
    <recommendedName>
        <fullName evidence="14">Mitochondrial glutamate carrier 2</fullName>
    </recommendedName>
    <alternativeName>
        <fullName evidence="16">Glutamate/H(+) symporter 2</fullName>
    </alternativeName>
    <alternativeName>
        <fullName evidence="15">Solute carrier family 25 member 18</fullName>
    </alternativeName>
</protein>
<dbReference type="PRINTS" id="PR00926">
    <property type="entry name" value="MITOCARRIER"/>
</dbReference>
<feature type="repeat" description="Solcar" evidence="17">
    <location>
        <begin position="245"/>
        <end position="334"/>
    </location>
</feature>
<feature type="repeat" description="Solcar" evidence="17">
    <location>
        <begin position="20"/>
        <end position="110"/>
    </location>
</feature>
<dbReference type="AlphaFoldDB" id="A0A6G0U7A8"/>
<organism evidence="20 21">
    <name type="scientific">Aphis glycines</name>
    <name type="common">Soybean aphid</name>
    <dbReference type="NCBI Taxonomy" id="307491"/>
    <lineage>
        <taxon>Eukaryota</taxon>
        <taxon>Metazoa</taxon>
        <taxon>Ecdysozoa</taxon>
        <taxon>Arthropoda</taxon>
        <taxon>Hexapoda</taxon>
        <taxon>Insecta</taxon>
        <taxon>Pterygota</taxon>
        <taxon>Neoptera</taxon>
        <taxon>Paraneoptera</taxon>
        <taxon>Hemiptera</taxon>
        <taxon>Sternorrhyncha</taxon>
        <taxon>Aphidomorpha</taxon>
        <taxon>Aphidoidea</taxon>
        <taxon>Aphididae</taxon>
        <taxon>Aphidini</taxon>
        <taxon>Aphis</taxon>
        <taxon>Aphis</taxon>
    </lineage>
</organism>
<dbReference type="SUPFAM" id="SSF103506">
    <property type="entry name" value="Mitochondrial carrier"/>
    <property type="match status" value="1"/>
</dbReference>
<evidence type="ECO:0000256" key="17">
    <source>
        <dbReference type="PROSITE-ProRule" id="PRU00282"/>
    </source>
</evidence>
<reference evidence="20 21" key="1">
    <citation type="submission" date="2019-08" db="EMBL/GenBank/DDBJ databases">
        <title>The genome of the soybean aphid Biotype 1, its phylome, world population structure and adaptation to the North American continent.</title>
        <authorList>
            <person name="Giordano R."/>
            <person name="Donthu R.K."/>
            <person name="Hernandez A.G."/>
            <person name="Wright C.L."/>
            <person name="Zimin A.V."/>
        </authorList>
    </citation>
    <scope>NUCLEOTIDE SEQUENCE [LARGE SCALE GENOMIC DNA]</scope>
    <source>
        <tissue evidence="20">Whole aphids</tissue>
    </source>
</reference>
<evidence type="ECO:0000256" key="19">
    <source>
        <dbReference type="SAM" id="Phobius"/>
    </source>
</evidence>
<dbReference type="PROSITE" id="PS50920">
    <property type="entry name" value="SOLCAR"/>
    <property type="match status" value="3"/>
</dbReference>